<evidence type="ECO:0000313" key="2">
    <source>
        <dbReference type="Proteomes" id="UP000105007"/>
    </source>
</evidence>
<reference evidence="1 2" key="1">
    <citation type="journal article" date="2015" name="J. Virol.">
        <title>Salmon gill poxvirus, the deepest representative of the Chordopoxvirinae.</title>
        <authorList>
            <person name="Gjessing M.C."/>
            <person name="Yutin N."/>
            <person name="Tengs T."/>
            <person name="Senkevich T."/>
            <person name="Koonin E.V."/>
            <person name="Ronning H.P."/>
            <person name="Alarson M."/>
            <person name="Ylving S."/>
            <person name="Lie K.-I."/>
            <person name="Saure B."/>
            <person name="Tran L."/>
            <person name="Moss B."/>
            <person name="Dale O.B."/>
        </authorList>
    </citation>
    <scope>NUCLEOTIDE SEQUENCE [LARGE SCALE GENOMIC DNA]</scope>
    <source>
        <strain evidence="1">2012-04-F277-L3G</strain>
    </source>
</reference>
<accession>A0A0H4XWV8</accession>
<organism evidence="1 2">
    <name type="scientific">Salmon gill poxvirus</name>
    <dbReference type="NCBI Taxonomy" id="1680908"/>
    <lineage>
        <taxon>Viruses</taxon>
        <taxon>Varidnaviria</taxon>
        <taxon>Bamfordvirae</taxon>
        <taxon>Nucleocytoviricota</taxon>
        <taxon>Pokkesviricetes</taxon>
        <taxon>Chitovirales</taxon>
        <taxon>Poxviridae</taxon>
        <taxon>Chordopoxvirinae</taxon>
        <taxon>Salmonpoxvirus</taxon>
        <taxon>Salmonpoxvirus gillpox</taxon>
        <taxon>Salmon gillpox virus</taxon>
    </lineage>
</organism>
<sequence>MAAVQACLNICGNLKKNTDFSTVSTVIFYTEHTWALAFVNTLSKVKNKGYKPINSMSKGSSRVIKGIGKDDKDVLLIKSVDTIDFDSFNLFIDTLSGLRQIIIMIHYTKENTLNIKYPDITEIIIHRNTLNEFSTLMPGEVKDTSDTYFQNKNEWNLLEHFSDKPQTFIENITANLAKTCVDKSDLWKACMLYTLSTGLDLIYNNALIEHDAIQLGNHTKWGGFLPKIETRPRKEPNFTSVVLASCIEMINTVYDSDLTFDNVFSFDYPVIDDRTKTLSDKMVRHMVTLLIVAMRDVSDKMVTLFFNNNTMLNIKMISSPDHWKILKNLDNYV</sequence>
<dbReference type="KEGG" id="vg:25392359"/>
<proteinExistence type="predicted"/>
<dbReference type="RefSeq" id="YP_009162564.1">
    <property type="nucleotide sequence ID" value="NC_027707.1"/>
</dbReference>
<gene>
    <name evidence="1" type="ORF">SGPV192</name>
</gene>
<protein>
    <submittedName>
        <fullName evidence="1">Uncharacterized protein</fullName>
    </submittedName>
</protein>
<dbReference type="GeneID" id="25392359"/>
<dbReference type="EMBL" id="KT159937">
    <property type="protein sequence ID" value="AKR04316.1"/>
    <property type="molecule type" value="Genomic_DNA"/>
</dbReference>
<evidence type="ECO:0000313" key="1">
    <source>
        <dbReference type="EMBL" id="AKR04316.1"/>
    </source>
</evidence>
<name>A0A0H4XWV8_9POXV</name>
<dbReference type="Proteomes" id="UP000105007">
    <property type="component" value="Segment"/>
</dbReference>
<keyword evidence="2" id="KW-1185">Reference proteome</keyword>